<dbReference type="Pfam" id="PF00586">
    <property type="entry name" value="AIRS"/>
    <property type="match status" value="1"/>
</dbReference>
<feature type="binding site" evidence="1">
    <location>
        <position position="57"/>
    </location>
    <ligand>
        <name>substrate</name>
    </ligand>
</feature>
<dbReference type="OrthoDB" id="9802811at2"/>
<dbReference type="HAMAP" id="MF_02128">
    <property type="entry name" value="TMP_kinase"/>
    <property type="match status" value="1"/>
</dbReference>
<keyword evidence="1" id="KW-0460">Magnesium</keyword>
<comment type="function">
    <text evidence="1">Catalyzes the ATP-dependent phosphorylation of thiamine-monophosphate (TMP) to form thiamine-pyrophosphate (TPP), the active form of vitamin B1.</text>
</comment>
<gene>
    <name evidence="1" type="primary">thiL</name>
    <name evidence="4" type="ORF">SAMN05445756_1735</name>
</gene>
<feature type="binding site" evidence="1">
    <location>
        <position position="153"/>
    </location>
    <ligand>
        <name>ATP</name>
        <dbReference type="ChEBI" id="CHEBI:30616"/>
    </ligand>
</feature>
<dbReference type="Proteomes" id="UP000198122">
    <property type="component" value="Unassembled WGS sequence"/>
</dbReference>
<evidence type="ECO:0000313" key="4">
    <source>
        <dbReference type="EMBL" id="SNC72122.1"/>
    </source>
</evidence>
<dbReference type="InterPro" id="IPR006283">
    <property type="entry name" value="ThiL-like"/>
</dbReference>
<organism evidence="4 5">
    <name type="scientific">Kytococcus aerolatus</name>
    <dbReference type="NCBI Taxonomy" id="592308"/>
    <lineage>
        <taxon>Bacteria</taxon>
        <taxon>Bacillati</taxon>
        <taxon>Actinomycetota</taxon>
        <taxon>Actinomycetes</taxon>
        <taxon>Micrococcales</taxon>
        <taxon>Kytococcaceae</taxon>
        <taxon>Kytococcus</taxon>
    </lineage>
</organism>
<dbReference type="Gene3D" id="3.30.1330.10">
    <property type="entry name" value="PurM-like, N-terminal domain"/>
    <property type="match status" value="1"/>
</dbReference>
<keyword evidence="1" id="KW-0067">ATP-binding</keyword>
<comment type="catalytic activity">
    <reaction evidence="1">
        <text>thiamine phosphate + ATP = thiamine diphosphate + ADP</text>
        <dbReference type="Rhea" id="RHEA:15913"/>
        <dbReference type="ChEBI" id="CHEBI:30616"/>
        <dbReference type="ChEBI" id="CHEBI:37575"/>
        <dbReference type="ChEBI" id="CHEBI:58937"/>
        <dbReference type="ChEBI" id="CHEBI:456216"/>
        <dbReference type="EC" id="2.7.4.16"/>
    </reaction>
</comment>
<dbReference type="GO" id="GO:0000287">
    <property type="term" value="F:magnesium ion binding"/>
    <property type="evidence" value="ECO:0007669"/>
    <property type="project" value="UniProtKB-UniRule"/>
</dbReference>
<keyword evidence="1 4" id="KW-0418">Kinase</keyword>
<comment type="similarity">
    <text evidence="1">Belongs to the thiamine-monophosphate kinase family.</text>
</comment>
<feature type="region of interest" description="Disordered" evidence="2">
    <location>
        <begin position="306"/>
        <end position="326"/>
    </location>
</feature>
<keyword evidence="1" id="KW-0479">Metal-binding</keyword>
<feature type="binding site" evidence="1">
    <location>
        <position position="49"/>
    </location>
    <ligand>
        <name>Mg(2+)</name>
        <dbReference type="ChEBI" id="CHEBI:18420"/>
        <label>1</label>
    </ligand>
</feature>
<feature type="binding site" evidence="1">
    <location>
        <position position="224"/>
    </location>
    <ligand>
        <name>ATP</name>
        <dbReference type="ChEBI" id="CHEBI:30616"/>
    </ligand>
</feature>
<comment type="caution">
    <text evidence="1">Lacks conserved residue(s) required for the propagation of feature annotation.</text>
</comment>
<feature type="binding site" evidence="1">
    <location>
        <position position="320"/>
    </location>
    <ligand>
        <name>substrate</name>
    </ligand>
</feature>
<feature type="binding site" evidence="1">
    <location>
        <position position="48"/>
    </location>
    <ligand>
        <name>Mg(2+)</name>
        <dbReference type="ChEBI" id="CHEBI:18420"/>
        <label>4</label>
    </ligand>
</feature>
<dbReference type="PANTHER" id="PTHR30270">
    <property type="entry name" value="THIAMINE-MONOPHOSPHATE KINASE"/>
    <property type="match status" value="1"/>
</dbReference>
<dbReference type="GO" id="GO:0009229">
    <property type="term" value="P:thiamine diphosphate biosynthetic process"/>
    <property type="evidence" value="ECO:0007669"/>
    <property type="project" value="UniProtKB-UniRule"/>
</dbReference>
<dbReference type="RefSeq" id="WP_088818658.1">
    <property type="nucleotide sequence ID" value="NZ_FYEZ01000002.1"/>
</dbReference>
<dbReference type="SUPFAM" id="SSF55326">
    <property type="entry name" value="PurM N-terminal domain-like"/>
    <property type="match status" value="1"/>
</dbReference>
<feature type="binding site" evidence="1">
    <location>
        <position position="79"/>
    </location>
    <ligand>
        <name>Mg(2+)</name>
        <dbReference type="ChEBI" id="CHEBI:18420"/>
        <label>2</label>
    </ligand>
</feature>
<feature type="domain" description="PurM-like N-terminal" evidence="3">
    <location>
        <begin position="33"/>
        <end position="145"/>
    </location>
</feature>
<evidence type="ECO:0000256" key="1">
    <source>
        <dbReference type="HAMAP-Rule" id="MF_02128"/>
    </source>
</evidence>
<feature type="binding site" evidence="1">
    <location>
        <position position="225"/>
    </location>
    <ligand>
        <name>Mg(2+)</name>
        <dbReference type="ChEBI" id="CHEBI:18420"/>
        <label>5</label>
    </ligand>
</feature>
<feature type="binding site" evidence="1">
    <location>
        <position position="79"/>
    </location>
    <ligand>
        <name>Mg(2+)</name>
        <dbReference type="ChEBI" id="CHEBI:18420"/>
        <label>3</label>
    </ligand>
</feature>
<comment type="pathway">
    <text evidence="1">Cofactor biosynthesis; thiamine diphosphate biosynthesis; thiamine diphosphate from thiamine phosphate: step 1/1.</text>
</comment>
<keyword evidence="1" id="KW-0784">Thiamine biosynthesis</keyword>
<dbReference type="UniPathway" id="UPA00060">
    <property type="reaction ID" value="UER00142"/>
</dbReference>
<dbReference type="Gene3D" id="3.90.650.10">
    <property type="entry name" value="PurM-like C-terminal domain"/>
    <property type="match status" value="1"/>
</dbReference>
<evidence type="ECO:0000256" key="2">
    <source>
        <dbReference type="SAM" id="MobiDB-lite"/>
    </source>
</evidence>
<dbReference type="EC" id="2.7.4.16" evidence="1"/>
<feature type="binding site" evidence="1">
    <location>
        <position position="79"/>
    </location>
    <ligand>
        <name>Mg(2+)</name>
        <dbReference type="ChEBI" id="CHEBI:18420"/>
        <label>4</label>
    </ligand>
</feature>
<feature type="binding site" evidence="1">
    <location>
        <begin position="126"/>
        <end position="127"/>
    </location>
    <ligand>
        <name>ATP</name>
        <dbReference type="ChEBI" id="CHEBI:30616"/>
    </ligand>
</feature>
<accession>A0A212U1J8</accession>
<dbReference type="InterPro" id="IPR036676">
    <property type="entry name" value="PurM-like_C_sf"/>
</dbReference>
<reference evidence="4 5" key="1">
    <citation type="submission" date="2017-06" db="EMBL/GenBank/DDBJ databases">
        <authorList>
            <person name="Kim H.J."/>
            <person name="Triplett B.A."/>
        </authorList>
    </citation>
    <scope>NUCLEOTIDE SEQUENCE [LARGE SCALE GENOMIC DNA]</scope>
    <source>
        <strain evidence="4 5">DSM 22179</strain>
    </source>
</reference>
<sequence length="326" mass="33497">MRRAVGDLSEAELLERILERVPAASEGVLVGVGDDAAVLAGGPDLVVTTDTMVLGQDWLDAWSSPWEVGAKLVTQNLGDVAAMGARCTAMVLTLTVDPELDVVWVEELARGVGDRAREGGFSIAGGDLSSAPVGVRMVSVTALGALTGPPVLRSGARPGDVVAVSGHLGRAATGLELLQEGVLEAPVGVRESAECLAHQRAPEIDAEAGPLAAAAGATAMLDLSDGLGRDGGRLATASDVVLELQREELADDLAFCAAAVGVERADRAVLTGGEEHTLLATFPDESRVPGGWRVIGRCRERAAEEPPGVLVDGQPVSGGWDHFRAG</sequence>
<dbReference type="CDD" id="cd02194">
    <property type="entry name" value="ThiL"/>
    <property type="match status" value="1"/>
</dbReference>
<dbReference type="PIRSF" id="PIRSF005303">
    <property type="entry name" value="Thiam_monoph_kin"/>
    <property type="match status" value="1"/>
</dbReference>
<dbReference type="SUPFAM" id="SSF56042">
    <property type="entry name" value="PurM C-terminal domain-like"/>
    <property type="match status" value="1"/>
</dbReference>
<evidence type="ECO:0000313" key="5">
    <source>
        <dbReference type="Proteomes" id="UP000198122"/>
    </source>
</evidence>
<dbReference type="GO" id="GO:0005524">
    <property type="term" value="F:ATP binding"/>
    <property type="evidence" value="ECO:0007669"/>
    <property type="project" value="UniProtKB-UniRule"/>
</dbReference>
<dbReference type="NCBIfam" id="TIGR01379">
    <property type="entry name" value="thiL"/>
    <property type="match status" value="1"/>
</dbReference>
<dbReference type="GO" id="GO:0009030">
    <property type="term" value="F:thiamine-phosphate kinase activity"/>
    <property type="evidence" value="ECO:0007669"/>
    <property type="project" value="UniProtKB-UniRule"/>
</dbReference>
<keyword evidence="1" id="KW-0547">Nucleotide-binding</keyword>
<dbReference type="EMBL" id="FYEZ01000002">
    <property type="protein sequence ID" value="SNC72122.1"/>
    <property type="molecule type" value="Genomic_DNA"/>
</dbReference>
<proteinExistence type="inferred from homology"/>
<feature type="binding site" evidence="1">
    <location>
        <position position="274"/>
    </location>
    <ligand>
        <name>substrate</name>
    </ligand>
</feature>
<dbReference type="GO" id="GO:0009228">
    <property type="term" value="P:thiamine biosynthetic process"/>
    <property type="evidence" value="ECO:0007669"/>
    <property type="project" value="UniProtKB-KW"/>
</dbReference>
<feature type="binding site" evidence="1">
    <location>
        <position position="35"/>
    </location>
    <ligand>
        <name>Mg(2+)</name>
        <dbReference type="ChEBI" id="CHEBI:18420"/>
        <label>3</label>
    </ligand>
</feature>
<feature type="binding site" evidence="1">
    <location>
        <position position="50"/>
    </location>
    <ligand>
        <name>Mg(2+)</name>
        <dbReference type="ChEBI" id="CHEBI:18420"/>
        <label>1</label>
    </ligand>
</feature>
<name>A0A212U1J8_9MICO</name>
<feature type="binding site" evidence="1">
    <location>
        <position position="50"/>
    </location>
    <ligand>
        <name>Mg(2+)</name>
        <dbReference type="ChEBI" id="CHEBI:18420"/>
        <label>2</label>
    </ligand>
</feature>
<keyword evidence="5" id="KW-1185">Reference proteome</keyword>
<dbReference type="InterPro" id="IPR016188">
    <property type="entry name" value="PurM-like_N"/>
</dbReference>
<comment type="miscellaneous">
    <text evidence="1">Reaction mechanism of ThiL seems to utilize a direct, inline transfer of the gamma-phosphate of ATP to TMP rather than a phosphorylated enzyme intermediate.</text>
</comment>
<evidence type="ECO:0000259" key="3">
    <source>
        <dbReference type="Pfam" id="PF00586"/>
    </source>
</evidence>
<protein>
    <recommendedName>
        <fullName evidence="1">Thiamine-monophosphate kinase</fullName>
        <shortName evidence="1">TMP kinase</shortName>
        <shortName evidence="1">Thiamine-phosphate kinase</shortName>
        <ecNumber evidence="1">2.7.4.16</ecNumber>
    </recommendedName>
</protein>
<feature type="binding site" evidence="1">
    <location>
        <position position="222"/>
    </location>
    <ligand>
        <name>Mg(2+)</name>
        <dbReference type="ChEBI" id="CHEBI:18420"/>
        <label>3</label>
    </ligand>
</feature>
<dbReference type="AlphaFoldDB" id="A0A212U1J8"/>
<dbReference type="PANTHER" id="PTHR30270:SF0">
    <property type="entry name" value="THIAMINE-MONOPHOSPHATE KINASE"/>
    <property type="match status" value="1"/>
</dbReference>
<feature type="binding site" evidence="1">
    <location>
        <position position="35"/>
    </location>
    <ligand>
        <name>Mg(2+)</name>
        <dbReference type="ChEBI" id="CHEBI:18420"/>
        <label>4</label>
    </ligand>
</feature>
<keyword evidence="1" id="KW-0808">Transferase</keyword>
<feature type="binding site" evidence="1">
    <location>
        <position position="127"/>
    </location>
    <ligand>
        <name>Mg(2+)</name>
        <dbReference type="ChEBI" id="CHEBI:18420"/>
        <label>1</label>
    </ligand>
</feature>
<dbReference type="InterPro" id="IPR036921">
    <property type="entry name" value="PurM-like_N_sf"/>
</dbReference>